<dbReference type="InterPro" id="IPR005094">
    <property type="entry name" value="Endonuclease_MobA/VirD2"/>
</dbReference>
<comment type="caution">
    <text evidence="2">The sequence shown here is derived from an EMBL/GenBank/DDBJ whole genome shotgun (WGS) entry which is preliminary data.</text>
</comment>
<keyword evidence="3" id="KW-1185">Reference proteome</keyword>
<dbReference type="RefSeq" id="WP_010599859.1">
    <property type="nucleotide sequence ID" value="NZ_JAPJUH010000003.1"/>
</dbReference>
<organism evidence="2 3">
    <name type="scientific">Pedobacter agri</name>
    <dbReference type="NCBI Taxonomy" id="454586"/>
    <lineage>
        <taxon>Bacteria</taxon>
        <taxon>Pseudomonadati</taxon>
        <taxon>Bacteroidota</taxon>
        <taxon>Sphingobacteriia</taxon>
        <taxon>Sphingobacteriales</taxon>
        <taxon>Sphingobacteriaceae</taxon>
        <taxon>Pedobacter</taxon>
    </lineage>
</organism>
<feature type="domain" description="MobA/VirD2-like nuclease" evidence="1">
    <location>
        <begin position="44"/>
        <end position="138"/>
    </location>
</feature>
<evidence type="ECO:0000259" key="1">
    <source>
        <dbReference type="Pfam" id="PF03432"/>
    </source>
</evidence>
<dbReference type="Proteomes" id="UP001142592">
    <property type="component" value="Unassembled WGS sequence"/>
</dbReference>
<proteinExistence type="predicted"/>
<evidence type="ECO:0000313" key="3">
    <source>
        <dbReference type="Proteomes" id="UP001142592"/>
    </source>
</evidence>
<dbReference type="EMBL" id="JAPJUH010000003">
    <property type="protein sequence ID" value="MCX3264980.1"/>
    <property type="molecule type" value="Genomic_DNA"/>
</dbReference>
<gene>
    <name evidence="2" type="ORF">OQZ29_09500</name>
</gene>
<name>A0A9X3DD45_9SPHI</name>
<reference evidence="2" key="1">
    <citation type="submission" date="2022-11" db="EMBL/GenBank/DDBJ databases">
        <authorList>
            <person name="Graham C."/>
            <person name="Newman J.D."/>
        </authorList>
    </citation>
    <scope>NUCLEOTIDE SEQUENCE</scope>
    <source>
        <strain evidence="2">DSM 19486</strain>
    </source>
</reference>
<dbReference type="AlphaFoldDB" id="A0A9X3DD45"/>
<accession>A0A9X3DD45</accession>
<dbReference type="Pfam" id="PF03432">
    <property type="entry name" value="Relaxase"/>
    <property type="match status" value="1"/>
</dbReference>
<sequence length="387" mass="43151">MIVKILSPSASFAAVRYNTDKVDRGMGELMVARNFRAMDALSDIRPQDYINYLKHLAAGNSRIAKPQFHAVISADGKSTSAQELSVLAERWLEKMGYGKNPYLIVFHGDTDNHHVHLVSCRVNREGKKISSGFERIRAVAALNALQGIDPEVVCKKDISSALAYQFSTLAQFKLLLESSGYDLREAEGKLELFRYGRVLGKVDLNLIHSRFMAFDKKRANQLRQIFLKYLPVHFPRLIPVPISDYRSVAPIRYTSDFAAFASEKLGFELVFHSAKGKLPYGYTIIDHAGQRVFKGAEVMPLKDMLAAGVSQESTELNRVDHIIDQLIGKQDTGNFDPGNGDERSGELAAAETGADDMGLLELRDDIDDEAILGRNRARKGMARTNTR</sequence>
<evidence type="ECO:0000313" key="2">
    <source>
        <dbReference type="EMBL" id="MCX3264980.1"/>
    </source>
</evidence>
<protein>
    <submittedName>
        <fullName evidence="2">Relaxase/mobilization nuclease domain-containing protein</fullName>
    </submittedName>
</protein>